<dbReference type="KEGG" id="dosa:Os05g0480300"/>
<dbReference type="Proteomes" id="UP000000763">
    <property type="component" value="Chromosome 5"/>
</dbReference>
<evidence type="ECO:0000313" key="2">
    <source>
        <dbReference type="EMBL" id="BAF17767.1"/>
    </source>
</evidence>
<evidence type="ECO:0000313" key="3">
    <source>
        <dbReference type="Proteomes" id="UP000000763"/>
    </source>
</evidence>
<feature type="region of interest" description="Disordered" evidence="1">
    <location>
        <begin position="1"/>
        <end position="72"/>
    </location>
</feature>
<dbReference type="EMBL" id="AP008211">
    <property type="protein sequence ID" value="BAF17767.1"/>
    <property type="molecule type" value="Genomic_DNA"/>
</dbReference>
<feature type="non-terminal residue" evidence="2">
    <location>
        <position position="1"/>
    </location>
</feature>
<dbReference type="AlphaFoldDB" id="Q0DHA6"/>
<name>Q0DHA6_ORYSJ</name>
<gene>
    <name evidence="2" type="ordered locus">Os05g0480300</name>
</gene>
<reference evidence="3" key="2">
    <citation type="journal article" date="2008" name="Nucleic Acids Res.">
        <title>The rice annotation project database (RAP-DB): 2008 update.</title>
        <authorList>
            <consortium name="The rice annotation project (RAP)"/>
        </authorList>
    </citation>
    <scope>GENOME REANNOTATION</scope>
    <source>
        <strain evidence="3">cv. Nipponbare</strain>
    </source>
</reference>
<evidence type="ECO:0000256" key="1">
    <source>
        <dbReference type="SAM" id="MobiDB-lite"/>
    </source>
</evidence>
<feature type="compositionally biased region" description="Basic residues" evidence="1">
    <location>
        <begin position="9"/>
        <end position="22"/>
    </location>
</feature>
<protein>
    <submittedName>
        <fullName evidence="2">Os05g0480300 protein</fullName>
    </submittedName>
</protein>
<accession>Q0DHA6</accession>
<proteinExistence type="predicted"/>
<reference evidence="2 3" key="1">
    <citation type="journal article" date="2005" name="Nature">
        <title>The map-based sequence of the rice genome.</title>
        <authorList>
            <consortium name="International rice genome sequencing project (IRGSP)"/>
            <person name="Matsumoto T."/>
            <person name="Wu J."/>
            <person name="Kanamori H."/>
            <person name="Katayose Y."/>
            <person name="Fujisawa M."/>
            <person name="Namiki N."/>
            <person name="Mizuno H."/>
            <person name="Yamamoto K."/>
            <person name="Antonio B.A."/>
            <person name="Baba T."/>
            <person name="Sakata K."/>
            <person name="Nagamura Y."/>
            <person name="Aoki H."/>
            <person name="Arikawa K."/>
            <person name="Arita K."/>
            <person name="Bito T."/>
            <person name="Chiden Y."/>
            <person name="Fujitsuka N."/>
            <person name="Fukunaka R."/>
            <person name="Hamada M."/>
            <person name="Harada C."/>
            <person name="Hayashi A."/>
            <person name="Hijishita S."/>
            <person name="Honda M."/>
            <person name="Hosokawa S."/>
            <person name="Ichikawa Y."/>
            <person name="Idonuma A."/>
            <person name="Iijima M."/>
            <person name="Ikeda M."/>
            <person name="Ikeno M."/>
            <person name="Ito K."/>
            <person name="Ito S."/>
            <person name="Ito T."/>
            <person name="Ito Y."/>
            <person name="Ito Y."/>
            <person name="Iwabuchi A."/>
            <person name="Kamiya K."/>
            <person name="Karasawa W."/>
            <person name="Kurita K."/>
            <person name="Katagiri S."/>
            <person name="Kikuta A."/>
            <person name="Kobayashi H."/>
            <person name="Kobayashi N."/>
            <person name="Machita K."/>
            <person name="Maehara T."/>
            <person name="Masukawa M."/>
            <person name="Mizubayashi T."/>
            <person name="Mukai Y."/>
            <person name="Nagasaki H."/>
            <person name="Nagata Y."/>
            <person name="Naito S."/>
            <person name="Nakashima M."/>
            <person name="Nakama Y."/>
            <person name="Nakamichi Y."/>
            <person name="Nakamura M."/>
            <person name="Meguro A."/>
            <person name="Negishi M."/>
            <person name="Ohta I."/>
            <person name="Ohta T."/>
            <person name="Okamoto M."/>
            <person name="Ono N."/>
            <person name="Saji S."/>
            <person name="Sakaguchi M."/>
            <person name="Sakai K."/>
            <person name="Shibata M."/>
            <person name="Shimokawa T."/>
            <person name="Song J."/>
            <person name="Takazaki Y."/>
            <person name="Terasawa K."/>
            <person name="Tsugane M."/>
            <person name="Tsuji K."/>
            <person name="Ueda S."/>
            <person name="Waki K."/>
            <person name="Yamagata H."/>
            <person name="Yamamoto M."/>
            <person name="Yamamoto S."/>
            <person name="Yamane H."/>
            <person name="Yoshiki S."/>
            <person name="Yoshihara R."/>
            <person name="Yukawa K."/>
            <person name="Zhong H."/>
            <person name="Yano M."/>
            <person name="Yuan Q."/>
            <person name="Ouyang S."/>
            <person name="Liu J."/>
            <person name="Jones K.M."/>
            <person name="Gansberger K."/>
            <person name="Moffat K."/>
            <person name="Hill J."/>
            <person name="Bera J."/>
            <person name="Fadrosh D."/>
            <person name="Jin S."/>
            <person name="Johri S."/>
            <person name="Kim M."/>
            <person name="Overton L."/>
            <person name="Reardon M."/>
            <person name="Tsitrin T."/>
            <person name="Vuong H."/>
            <person name="Weaver B."/>
            <person name="Ciecko A."/>
            <person name="Tallon L."/>
            <person name="Jackson J."/>
            <person name="Pai G."/>
            <person name="Aken S.V."/>
            <person name="Utterback T."/>
            <person name="Reidmuller S."/>
            <person name="Feldblyum T."/>
            <person name="Hsiao J."/>
            <person name="Zismann V."/>
            <person name="Iobst S."/>
            <person name="de Vazeille A.R."/>
            <person name="Buell C.R."/>
            <person name="Ying K."/>
            <person name="Li Y."/>
            <person name="Lu T."/>
            <person name="Huang Y."/>
            <person name="Zhao Q."/>
            <person name="Feng Q."/>
            <person name="Zhang L."/>
            <person name="Zhu J."/>
            <person name="Weng Q."/>
            <person name="Mu J."/>
            <person name="Lu Y."/>
            <person name="Fan D."/>
            <person name="Liu Y."/>
            <person name="Guan J."/>
            <person name="Zhang Y."/>
            <person name="Yu S."/>
            <person name="Liu X."/>
            <person name="Zhang Y."/>
            <person name="Hong G."/>
            <person name="Han B."/>
            <person name="Choisne N."/>
            <person name="Demange N."/>
            <person name="Orjeda G."/>
            <person name="Samain S."/>
            <person name="Cattolico L."/>
            <person name="Pelletier E."/>
            <person name="Couloux A."/>
            <person name="Segurens B."/>
            <person name="Wincker P."/>
            <person name="D'Hont A."/>
            <person name="Scarpelli C."/>
            <person name="Weissenbach J."/>
            <person name="Salanoubat M."/>
            <person name="Quetier F."/>
            <person name="Yu Y."/>
            <person name="Kim H.R."/>
            <person name="Rambo T."/>
            <person name="Currie J."/>
            <person name="Collura K."/>
            <person name="Luo M."/>
            <person name="Yang T."/>
            <person name="Ammiraju J.S.S."/>
            <person name="Engler F."/>
            <person name="Soderlund C."/>
            <person name="Wing R.A."/>
            <person name="Palmer L.E."/>
            <person name="de la Bastide M."/>
            <person name="Spiegel L."/>
            <person name="Nascimento L."/>
            <person name="Zutavern T."/>
            <person name="O'Shaughnessy A."/>
            <person name="Dike S."/>
            <person name="Dedhia N."/>
            <person name="Preston R."/>
            <person name="Balija V."/>
            <person name="McCombie W.R."/>
            <person name="Chow T."/>
            <person name="Chen H."/>
            <person name="Chung M."/>
            <person name="Chen C."/>
            <person name="Shaw J."/>
            <person name="Wu H."/>
            <person name="Hsiao K."/>
            <person name="Chao Y."/>
            <person name="Chu M."/>
            <person name="Cheng C."/>
            <person name="Hour A."/>
            <person name="Lee P."/>
            <person name="Lin S."/>
            <person name="Lin Y."/>
            <person name="Liou J."/>
            <person name="Liu S."/>
            <person name="Hsing Y."/>
            <person name="Raghuvanshi S."/>
            <person name="Mohanty A."/>
            <person name="Bharti A.K."/>
            <person name="Gaur A."/>
            <person name="Gupta V."/>
            <person name="Kumar D."/>
            <person name="Ravi V."/>
            <person name="Vij S."/>
            <person name="Kapur A."/>
            <person name="Khurana P."/>
            <person name="Khurana P."/>
            <person name="Khurana J.P."/>
            <person name="Tyagi A.K."/>
            <person name="Gaikwad K."/>
            <person name="Singh A."/>
            <person name="Dalal V."/>
            <person name="Srivastava S."/>
            <person name="Dixit A."/>
            <person name="Pal A.K."/>
            <person name="Ghazi I.A."/>
            <person name="Yadav M."/>
            <person name="Pandit A."/>
            <person name="Bhargava A."/>
            <person name="Sureshbabu K."/>
            <person name="Batra K."/>
            <person name="Sharma T.R."/>
            <person name="Mohapatra T."/>
            <person name="Singh N.K."/>
            <person name="Messing J."/>
            <person name="Nelson A.B."/>
            <person name="Fuks G."/>
            <person name="Kavchok S."/>
            <person name="Keizer G."/>
            <person name="Linton E."/>
            <person name="Llaca V."/>
            <person name="Song R."/>
            <person name="Tanyolac B."/>
            <person name="Young S."/>
            <person name="Ho-Il K."/>
            <person name="Hahn J.H."/>
            <person name="Sangsakoo G."/>
            <person name="Vanavichit A."/>
            <person name="de Mattos Luiz.A.T."/>
            <person name="Zimmer P.D."/>
            <person name="Malone G."/>
            <person name="Dellagostin O."/>
            <person name="de Oliveira A.C."/>
            <person name="Bevan M."/>
            <person name="Bancroft I."/>
            <person name="Minx P."/>
            <person name="Cordum H."/>
            <person name="Wilson R."/>
            <person name="Cheng Z."/>
            <person name="Jin W."/>
            <person name="Jiang J."/>
            <person name="Leong S.A."/>
            <person name="Iwama H."/>
            <person name="Gojobori T."/>
            <person name="Itoh T."/>
            <person name="Niimura Y."/>
            <person name="Fujii Y."/>
            <person name="Habara T."/>
            <person name="Sakai H."/>
            <person name="Sato Y."/>
            <person name="Wilson G."/>
            <person name="Kumar K."/>
            <person name="McCouch S."/>
            <person name="Juretic N."/>
            <person name="Hoen D."/>
            <person name="Wright S."/>
            <person name="Bruskiewich R."/>
            <person name="Bureau T."/>
            <person name="Miyao A."/>
            <person name="Hirochika H."/>
            <person name="Nishikawa T."/>
            <person name="Kadowaki K."/>
            <person name="Sugiura M."/>
            <person name="Burr B."/>
            <person name="Sasaki T."/>
        </authorList>
    </citation>
    <scope>NUCLEOTIDE SEQUENCE [LARGE SCALE GENOMIC DNA]</scope>
    <source>
        <strain evidence="3">cv. Nipponbare</strain>
    </source>
</reference>
<sequence>GACGGGVSARHRRLHAGRRRRQWPGQAVAASTPSNRPRAASRSQGRCKLMASRPGAADGRRCTLRQAAPTWQ</sequence>
<organism evidence="2 3">
    <name type="scientific">Oryza sativa subsp. japonica</name>
    <name type="common">Rice</name>
    <dbReference type="NCBI Taxonomy" id="39947"/>
    <lineage>
        <taxon>Eukaryota</taxon>
        <taxon>Viridiplantae</taxon>
        <taxon>Streptophyta</taxon>
        <taxon>Embryophyta</taxon>
        <taxon>Tracheophyta</taxon>
        <taxon>Spermatophyta</taxon>
        <taxon>Magnoliopsida</taxon>
        <taxon>Liliopsida</taxon>
        <taxon>Poales</taxon>
        <taxon>Poaceae</taxon>
        <taxon>BOP clade</taxon>
        <taxon>Oryzoideae</taxon>
        <taxon>Oryzeae</taxon>
        <taxon>Oryzinae</taxon>
        <taxon>Oryza</taxon>
        <taxon>Oryza sativa</taxon>
    </lineage>
</organism>